<dbReference type="Gene3D" id="3.10.10.10">
    <property type="entry name" value="HIV Type 1 Reverse Transcriptase, subunit A, domain 1"/>
    <property type="match status" value="1"/>
</dbReference>
<name>A0A226D1A8_FOLCA</name>
<dbReference type="InterPro" id="IPR040676">
    <property type="entry name" value="DUF5641"/>
</dbReference>
<feature type="compositionally biased region" description="Basic and acidic residues" evidence="3">
    <location>
        <begin position="266"/>
        <end position="277"/>
    </location>
</feature>
<dbReference type="GO" id="GO:0003676">
    <property type="term" value="F:nucleic acid binding"/>
    <property type="evidence" value="ECO:0007669"/>
    <property type="project" value="InterPro"/>
</dbReference>
<keyword evidence="1" id="KW-0862">Zinc</keyword>
<evidence type="ECO:0000259" key="5">
    <source>
        <dbReference type="PROSITE" id="PS50994"/>
    </source>
</evidence>
<dbReference type="Pfam" id="PF18701">
    <property type="entry name" value="DUF5641"/>
    <property type="match status" value="1"/>
</dbReference>
<dbReference type="InterPro" id="IPR001584">
    <property type="entry name" value="Integrase_cat-core"/>
</dbReference>
<dbReference type="SUPFAM" id="SSF56672">
    <property type="entry name" value="DNA/RNA polymerases"/>
    <property type="match status" value="1"/>
</dbReference>
<feature type="domain" description="CCHC-type" evidence="4">
    <location>
        <begin position="337"/>
        <end position="351"/>
    </location>
</feature>
<evidence type="ECO:0000256" key="2">
    <source>
        <dbReference type="SAM" id="Coils"/>
    </source>
</evidence>
<dbReference type="Pfam" id="PF05380">
    <property type="entry name" value="Peptidase_A17"/>
    <property type="match status" value="1"/>
</dbReference>
<comment type="caution">
    <text evidence="6">The sequence shown here is derived from an EMBL/GenBank/DDBJ whole genome shotgun (WGS) entry which is preliminary data.</text>
</comment>
<gene>
    <name evidence="6" type="ORF">Fcan01_26631</name>
</gene>
<evidence type="ECO:0000256" key="1">
    <source>
        <dbReference type="PROSITE-ProRule" id="PRU00047"/>
    </source>
</evidence>
<dbReference type="PROSITE" id="PS50158">
    <property type="entry name" value="ZF_CCHC"/>
    <property type="match status" value="1"/>
</dbReference>
<dbReference type="Pfam" id="PF17921">
    <property type="entry name" value="Integrase_H2C2"/>
    <property type="match status" value="1"/>
</dbReference>
<dbReference type="Pfam" id="PF03564">
    <property type="entry name" value="DUF1759"/>
    <property type="match status" value="1"/>
</dbReference>
<dbReference type="InterPro" id="IPR012337">
    <property type="entry name" value="RNaseH-like_sf"/>
</dbReference>
<feature type="domain" description="Integrase catalytic" evidence="5">
    <location>
        <begin position="1307"/>
        <end position="1486"/>
    </location>
</feature>
<dbReference type="EMBL" id="LNIX01000044">
    <property type="protein sequence ID" value="OXA38588.1"/>
    <property type="molecule type" value="Genomic_DNA"/>
</dbReference>
<accession>A0A226D1A8</accession>
<dbReference type="Gene3D" id="3.30.420.10">
    <property type="entry name" value="Ribonuclease H-like superfamily/Ribonuclease H"/>
    <property type="match status" value="1"/>
</dbReference>
<keyword evidence="7" id="KW-1185">Reference proteome</keyword>
<dbReference type="InterPro" id="IPR036397">
    <property type="entry name" value="RNaseH_sf"/>
</dbReference>
<dbReference type="InterPro" id="IPR041588">
    <property type="entry name" value="Integrase_H2C2"/>
</dbReference>
<feature type="region of interest" description="Disordered" evidence="3">
    <location>
        <begin position="1625"/>
        <end position="1657"/>
    </location>
</feature>
<dbReference type="GO" id="GO:0042575">
    <property type="term" value="C:DNA polymerase complex"/>
    <property type="evidence" value="ECO:0007669"/>
    <property type="project" value="UniProtKB-ARBA"/>
</dbReference>
<evidence type="ECO:0000256" key="3">
    <source>
        <dbReference type="SAM" id="MobiDB-lite"/>
    </source>
</evidence>
<dbReference type="GO" id="GO:0015074">
    <property type="term" value="P:DNA integration"/>
    <property type="evidence" value="ECO:0007669"/>
    <property type="project" value="InterPro"/>
</dbReference>
<dbReference type="InterPro" id="IPR043128">
    <property type="entry name" value="Rev_trsase/Diguanyl_cyclase"/>
</dbReference>
<feature type="coiled-coil region" evidence="2">
    <location>
        <begin position="36"/>
        <end position="98"/>
    </location>
</feature>
<dbReference type="OMA" id="DQTINER"/>
<dbReference type="Gene3D" id="1.10.340.70">
    <property type="match status" value="1"/>
</dbReference>
<dbReference type="GO" id="GO:0071897">
    <property type="term" value="P:DNA biosynthetic process"/>
    <property type="evidence" value="ECO:0007669"/>
    <property type="project" value="UniProtKB-ARBA"/>
</dbReference>
<protein>
    <submittedName>
        <fullName evidence="6">Pro-Pol polyprotein</fullName>
    </submittedName>
</protein>
<organism evidence="6 7">
    <name type="scientific">Folsomia candida</name>
    <name type="common">Springtail</name>
    <dbReference type="NCBI Taxonomy" id="158441"/>
    <lineage>
        <taxon>Eukaryota</taxon>
        <taxon>Metazoa</taxon>
        <taxon>Ecdysozoa</taxon>
        <taxon>Arthropoda</taxon>
        <taxon>Hexapoda</taxon>
        <taxon>Collembola</taxon>
        <taxon>Entomobryomorpha</taxon>
        <taxon>Isotomoidea</taxon>
        <taxon>Isotomidae</taxon>
        <taxon>Proisotominae</taxon>
        <taxon>Folsomia</taxon>
    </lineage>
</organism>
<feature type="region of interest" description="Disordered" evidence="3">
    <location>
        <begin position="266"/>
        <end position="288"/>
    </location>
</feature>
<dbReference type="InterPro" id="IPR043502">
    <property type="entry name" value="DNA/RNA_pol_sf"/>
</dbReference>
<feature type="compositionally biased region" description="Basic and acidic residues" evidence="3">
    <location>
        <begin position="1625"/>
        <end position="1637"/>
    </location>
</feature>
<feature type="coiled-coil region" evidence="2">
    <location>
        <begin position="844"/>
        <end position="871"/>
    </location>
</feature>
<keyword evidence="1" id="KW-0479">Metal-binding</keyword>
<reference evidence="6 7" key="1">
    <citation type="submission" date="2015-12" db="EMBL/GenBank/DDBJ databases">
        <title>The genome of Folsomia candida.</title>
        <authorList>
            <person name="Faddeeva A."/>
            <person name="Derks M.F."/>
            <person name="Anvar Y."/>
            <person name="Smit S."/>
            <person name="Van Straalen N."/>
            <person name="Roelofs D."/>
        </authorList>
    </citation>
    <scope>NUCLEOTIDE SEQUENCE [LARGE SCALE GENOMIC DNA]</scope>
    <source>
        <strain evidence="6 7">VU population</strain>
        <tissue evidence="6">Whole body</tissue>
    </source>
</reference>
<evidence type="ECO:0000259" key="4">
    <source>
        <dbReference type="PROSITE" id="PS50158"/>
    </source>
</evidence>
<dbReference type="PANTHER" id="PTHR47331">
    <property type="entry name" value="PHD-TYPE DOMAIN-CONTAINING PROTEIN"/>
    <property type="match status" value="1"/>
</dbReference>
<dbReference type="PANTHER" id="PTHR47331:SF1">
    <property type="entry name" value="GAG-LIKE PROTEIN"/>
    <property type="match status" value="1"/>
</dbReference>
<dbReference type="Gene3D" id="3.30.70.270">
    <property type="match status" value="1"/>
</dbReference>
<dbReference type="Proteomes" id="UP000198287">
    <property type="component" value="Unassembled WGS sequence"/>
</dbReference>
<evidence type="ECO:0000313" key="7">
    <source>
        <dbReference type="Proteomes" id="UP000198287"/>
    </source>
</evidence>
<dbReference type="SUPFAM" id="SSF53098">
    <property type="entry name" value="Ribonuclease H-like"/>
    <property type="match status" value="1"/>
</dbReference>
<keyword evidence="2" id="KW-0175">Coiled coil</keyword>
<proteinExistence type="predicted"/>
<dbReference type="InterPro" id="IPR001878">
    <property type="entry name" value="Znf_CCHC"/>
</dbReference>
<dbReference type="InterPro" id="IPR008042">
    <property type="entry name" value="Retrotrans_Pao"/>
</dbReference>
<dbReference type="InterPro" id="IPR005312">
    <property type="entry name" value="DUF1759"/>
</dbReference>
<dbReference type="OrthoDB" id="5981534at2759"/>
<keyword evidence="1" id="KW-0863">Zinc-finger</keyword>
<sequence length="1657" mass="190423">MNKLTKARAPVRGSVTRTCTKVDAELKSDPIDVDVLGALMESLEKLMAQLDAADTEIRTKMVEVGSNDDETLAEQNGVDEYREKILIAKTKLKRAINQTPSQSKQNAPATAMKLPKLELSKFDGEIGKWINWWSEFAQIHEDKTITTTNKFRYLHQAMVPGSKAENLLKNIPLNEVGYVDAIKTLKEEFGSERVPWRHYMMEFIKILETKKKYSAQTAYARIQSQLRAVNSLKELKTEDLLCPLFESIVQEDILLAWQQSEREKLNEVSKDNGDKKDSRNKKEKFKSEVPTAAELHVNQAKNRCIFCAKNHDSKECGQSNKLTLEEKIEKVEKSRACYRCLRMGHGSKKCKVFVKCLACHRDHQTIMCPQLYGHESQEKICKEETTTVPVSVNFTKGVLFETLSVRLIGQGGVAHKARVFLDRGSARSFIKGSTAKLLKYPSKGVEIFQKELLGGVLTGPKKHNLYDVQMESLNGRNLRKIRLTEQDPMICNLPLIPDGPWIHELREMKINLTDFNYSSSSDIDILLGADVIPSIMTKKTVNLKCGIVASETVFGWVLLGPIAQTNLTIATKVLCGHLNDITKFWDLDILGIRDPIEVKTDAQKEEEARKSFAQNVTREPDGRYSVSLPWAEGKEDLPSYRKVAEKRLENVTHSLKAKGKFEIYDQVFRSWEKEGIIEEVQDQSDGCHYLPHRPVFKESATTPVRPVFDASCRVGAMPALNDCLYKGPNMIELIPSLLMKFREKKIGVVADIRKAFQMVSICAMDRDYQMFLWWNNQKQIKVYRHTRVVFGISSSPFLLAATIKHHLENVPEEQREFAQVLCQNFYVDNCLTSVRDLHEYEDFKNQATEIMREAQMELREWECSCDDATSDLNVSTVLGLEWNKKDDTLGCFLPEPPEKLTKRAVLSQVHRIFDPIGFTCPATLVPKMILQDTWNLKIDWDEELPEEQKIKFEKWIKELPSLKNLKIPRQFRFAQNIQVHVFVDASKGAYAAVIYIRSVGGDGVKVQLIEAKNRVAPLKKPPPTIPRLELLSSWIRRNENWGTFVGRRTKEILKLTDVESWRHIPGVDNPADLPSRGCSAKELVKSRWWEGPAWLKLTEDEWPFSKPTFNEEEIRQELRKSEPVNHVQQQIKYPEPRFSTFSGNLRVYGWVHRFIKNCFKKGEDRELAPYLKLDELKFAQKSLFRVIQQDTIPVEVHTINGTPVKKGEDGIYRVMTRIQNKEEPETFKSPVFLPKDHPLVHQLITEVHNQYCHAGVQFVMTKIREQYWLSQARRTIKRILRKCVKCRRFDATKLEVDPAALPEKRTAVGLPFETTGIDLAGPLILKDGTKAWIVLFTCAVYRCVYFDLVTSLSTPIFLAALERFIHTEGRPHHIFSDNGTNFIGASNLMKNLNWTEIEKEICAKRIQWIFNPPTASWWGGWWERLVRTTNNLLRRMLGNAKLTYDEMRTCLAAAAHTINGRPLTAVSEDLQDLTPLTPDMFRRGLPMGGFPEGDRFNIKDQNLRNRMKMMSALKKQFNDRFRKEYLSQLVMRVKRKMTEPPKVDDIVLIGADNVKRIMWPMGRIIELIPGKDGEIRVAKIRTAGGILTRPLQRLYPLEVNKKENLPEITPKMKEVIQEMRGQNIIEKEDNASEKETDGVATSFGRKIRKPQRYGEYK</sequence>
<dbReference type="STRING" id="158441.A0A226D1A8"/>
<evidence type="ECO:0000313" key="6">
    <source>
        <dbReference type="EMBL" id="OXA38588.1"/>
    </source>
</evidence>
<dbReference type="PROSITE" id="PS50994">
    <property type="entry name" value="INTEGRASE"/>
    <property type="match status" value="1"/>
</dbReference>
<dbReference type="GO" id="GO:0008270">
    <property type="term" value="F:zinc ion binding"/>
    <property type="evidence" value="ECO:0007669"/>
    <property type="project" value="UniProtKB-KW"/>
</dbReference>